<dbReference type="InterPro" id="IPR001650">
    <property type="entry name" value="Helicase_C-like"/>
</dbReference>
<dbReference type="PROSITE" id="PS51194">
    <property type="entry name" value="HELICASE_CTER"/>
    <property type="match status" value="1"/>
</dbReference>
<dbReference type="RefSeq" id="WP_147932335.1">
    <property type="nucleotide sequence ID" value="NZ_VOXD01000037.1"/>
</dbReference>
<organism evidence="4 5">
    <name type="scientific">Neolewinella aurantiaca</name>
    <dbReference type="NCBI Taxonomy" id="2602767"/>
    <lineage>
        <taxon>Bacteria</taxon>
        <taxon>Pseudomonadati</taxon>
        <taxon>Bacteroidota</taxon>
        <taxon>Saprospiria</taxon>
        <taxon>Saprospirales</taxon>
        <taxon>Lewinellaceae</taxon>
        <taxon>Neolewinella</taxon>
    </lineage>
</organism>
<keyword evidence="5" id="KW-1185">Reference proteome</keyword>
<dbReference type="EMBL" id="VOXD01000037">
    <property type="protein sequence ID" value="TXF87065.1"/>
    <property type="molecule type" value="Genomic_DNA"/>
</dbReference>
<dbReference type="PANTHER" id="PTHR10799">
    <property type="entry name" value="SNF2/RAD54 HELICASE FAMILY"/>
    <property type="match status" value="1"/>
</dbReference>
<keyword evidence="4" id="KW-0547">Nucleotide-binding</keyword>
<dbReference type="InterPro" id="IPR014001">
    <property type="entry name" value="Helicase_ATP-bd"/>
</dbReference>
<dbReference type="InterPro" id="IPR027417">
    <property type="entry name" value="P-loop_NTPase"/>
</dbReference>
<accession>A0A5C7FQT9</accession>
<name>A0A5C7FQT9_9BACT</name>
<evidence type="ECO:0000259" key="2">
    <source>
        <dbReference type="PROSITE" id="PS51192"/>
    </source>
</evidence>
<dbReference type="SMART" id="SM00487">
    <property type="entry name" value="DEXDc"/>
    <property type="match status" value="1"/>
</dbReference>
<dbReference type="GO" id="GO:0004386">
    <property type="term" value="F:helicase activity"/>
    <property type="evidence" value="ECO:0007669"/>
    <property type="project" value="UniProtKB-KW"/>
</dbReference>
<dbReference type="Proteomes" id="UP000321907">
    <property type="component" value="Unassembled WGS sequence"/>
</dbReference>
<dbReference type="FunFam" id="3.40.50.300:FF:000533">
    <property type="entry name" value="Helicase, Snf2 family"/>
    <property type="match status" value="1"/>
</dbReference>
<dbReference type="GO" id="GO:0005524">
    <property type="term" value="F:ATP binding"/>
    <property type="evidence" value="ECO:0007669"/>
    <property type="project" value="InterPro"/>
</dbReference>
<dbReference type="OrthoDB" id="9760715at2"/>
<proteinExistence type="predicted"/>
<dbReference type="Gene3D" id="3.40.50.300">
    <property type="entry name" value="P-loop containing nucleotide triphosphate hydrolases"/>
    <property type="match status" value="1"/>
</dbReference>
<dbReference type="CDD" id="cd18012">
    <property type="entry name" value="DEXQc_arch_SWI2_SNF2"/>
    <property type="match status" value="1"/>
</dbReference>
<feature type="domain" description="Helicase C-terminal" evidence="3">
    <location>
        <begin position="1217"/>
        <end position="1374"/>
    </location>
</feature>
<dbReference type="Gene3D" id="3.40.50.10810">
    <property type="entry name" value="Tandem AAA-ATPase domain"/>
    <property type="match status" value="1"/>
</dbReference>
<feature type="domain" description="Helicase ATP-binding" evidence="2">
    <location>
        <begin position="939"/>
        <end position="1095"/>
    </location>
</feature>
<keyword evidence="4" id="KW-0347">Helicase</keyword>
<evidence type="ECO:0000259" key="3">
    <source>
        <dbReference type="PROSITE" id="PS51194"/>
    </source>
</evidence>
<protein>
    <submittedName>
        <fullName evidence="4">DEAD/DEAH box helicase</fullName>
    </submittedName>
</protein>
<dbReference type="GO" id="GO:0016787">
    <property type="term" value="F:hydrolase activity"/>
    <property type="evidence" value="ECO:0007669"/>
    <property type="project" value="UniProtKB-KW"/>
</dbReference>
<dbReference type="CDD" id="cd18793">
    <property type="entry name" value="SF2_C_SNF"/>
    <property type="match status" value="1"/>
</dbReference>
<keyword evidence="1" id="KW-0378">Hydrolase</keyword>
<dbReference type="SUPFAM" id="SSF52540">
    <property type="entry name" value="P-loop containing nucleoside triphosphate hydrolases"/>
    <property type="match status" value="2"/>
</dbReference>
<evidence type="ECO:0000313" key="5">
    <source>
        <dbReference type="Proteomes" id="UP000321907"/>
    </source>
</evidence>
<evidence type="ECO:0000313" key="4">
    <source>
        <dbReference type="EMBL" id="TXF87065.1"/>
    </source>
</evidence>
<dbReference type="InterPro" id="IPR038718">
    <property type="entry name" value="SNF2-like_sf"/>
</dbReference>
<dbReference type="Pfam" id="PF00271">
    <property type="entry name" value="Helicase_C"/>
    <property type="match status" value="1"/>
</dbReference>
<sequence>MTPSLPISDHESHKKTLLVQSREELILLLTILLSDNSSDSYELEKTLRLANEQCSTIGKWSRAGISKIFGKLNRGGFAYESYRSMAVTDTWRIPLFFSADALRPEELDAIVNAVTRIKRLPQDGSQGHSWHIRYNEIKLRILHKILLNKERDFVRLYSLLSDARRYYEDPQRLTKQAVDEVLTVLDWQFWQKRSGYFQWLHFNSQQFNYEEWHPDTPARLLPLIKELNQTEDAEEYSEDTRSVVMLGMHFFKDFPDDFRFDPGLQAVAHLLQGDTSKADAAFTKMTNPEREANIIDVIALARAFGSGQITKEELEIRASKFRESSYPLLINCFLAYVFIHTGRVETGEKLLEKQLRDGPTHALEWMVALWCVAWTGMKPRQTLLRKLFSDIEEDSYIAIPWVKDEILNSLTTIFPHHEKADMWKEKASTQVQGKFLMQNLLPVKEPWEYALRLLAQSRKGKHQDDEKGPPQFRTVWVIDFENEEIFCKEQKLGKSGWSKGRKMKWYELITPKNPETMDPADGNAVNALKTIDGRRLSGSMIYNDDSLYVDFGRMLHEIADHPRIYLGDKKRIPIELIRSEPELQITETPNGLLMRFDPPVEAHGYVWRKETPTRYRVYQLSEEQGKIAWAIGHGIEVPDTQRERVEAMVEDIRPTVSVQSTFDLIDEDLEQVQGSTMPCIHLLPFGDGYQVAVYVKPIPEEPIYFKPGDGLPRTVVVLEEGRKLLIRDFKEEIAEIEATLEACPTLNRIEGSYYEYTIEDTQTALRILLELRALVQEQLISIEHPKGEKLKIVGTASSDELAIKVGKSRDWFEVDGKLTVNEERVLDLEMLLEHMKNRDENQFIELKDGEFVALTDELRDRVLEMEGLLHKKGKKFQLPTLAASAFEEMADGLEDLEFDDAWTESLERIKKAESIRPRVPKSFRAELRDYQKDGFKWLMRLAEWGVGGCLADDMGLGKTIQALAMLSARSKKGPALVIAPASVTRNWQAETERFAPDLVPVLIASRSDLDLLPQLGTGDLALVSYGLLSFIGDELQAIDWATIVLDEAQAIKNTATKRAKIVQNLSADFKLATTGTPIENHLGELWSLFRFLNPGLLSGKTAFNEKFNRPISRDGNEERRETLKNLVKPFILRRRKDQVLTELPPKTEIVLSVDLSDEEKALYEAMRRQALKDIAAADEQQKRFTVLAQLTKLRQAACHPRLVRPNSKIGSAKLELVGETLLEILENGHKALIFSQFVKHLKIVENWVKGQGIEYQYLDGSTPGKKREESVDAFQNGEGKVFLISLKAGGTGLNLTEADYVLHLDPWWNPAAEDQASDRAHRIGQQRPVTVYRFVSEGTIEEQIIALHKEKRDLADQILSGTGKAGKLGVDEILDMIKDA</sequence>
<gene>
    <name evidence="4" type="ORF">FUA23_18910</name>
</gene>
<dbReference type="PROSITE" id="PS51192">
    <property type="entry name" value="HELICASE_ATP_BIND_1"/>
    <property type="match status" value="1"/>
</dbReference>
<reference evidence="4 5" key="1">
    <citation type="submission" date="2019-08" db="EMBL/GenBank/DDBJ databases">
        <title>Lewinella sp. strain SSH13 Genome sequencing and assembly.</title>
        <authorList>
            <person name="Kim I."/>
        </authorList>
    </citation>
    <scope>NUCLEOTIDE SEQUENCE [LARGE SCALE GENOMIC DNA]</scope>
    <source>
        <strain evidence="4 5">SSH13</strain>
    </source>
</reference>
<keyword evidence="4" id="KW-0067">ATP-binding</keyword>
<dbReference type="SMART" id="SM00490">
    <property type="entry name" value="HELICc"/>
    <property type="match status" value="1"/>
</dbReference>
<comment type="caution">
    <text evidence="4">The sequence shown here is derived from an EMBL/GenBank/DDBJ whole genome shotgun (WGS) entry which is preliminary data.</text>
</comment>
<dbReference type="Pfam" id="PF00176">
    <property type="entry name" value="SNF2-rel_dom"/>
    <property type="match status" value="1"/>
</dbReference>
<dbReference type="InterPro" id="IPR049730">
    <property type="entry name" value="SNF2/RAD54-like_C"/>
</dbReference>
<evidence type="ECO:0000256" key="1">
    <source>
        <dbReference type="ARBA" id="ARBA00022801"/>
    </source>
</evidence>
<dbReference type="InterPro" id="IPR000330">
    <property type="entry name" value="SNF2_N"/>
</dbReference>